<feature type="signal peptide" evidence="4">
    <location>
        <begin position="1"/>
        <end position="20"/>
    </location>
</feature>
<feature type="chain" id="PRO_5035848292" description="Kazal-like domain-containing protein" evidence="4">
    <location>
        <begin position="21"/>
        <end position="122"/>
    </location>
</feature>
<evidence type="ECO:0000259" key="5">
    <source>
        <dbReference type="PROSITE" id="PS51465"/>
    </source>
</evidence>
<feature type="domain" description="Kazal-like" evidence="5">
    <location>
        <begin position="70"/>
        <end position="122"/>
    </location>
</feature>
<keyword evidence="2" id="KW-0722">Serine protease inhibitor</keyword>
<sequence>MNKLLIIASSALLVLTGTLAHENVGEVTAEEKCPTFCTREFLPVCGTDGWTYANDCLLEVAQCKNPAIKKKKNGKCKCPSFCTRKYAPVCGTNGKTYANACRLKVAHCKNPSIKKKKNGECK</sequence>
<dbReference type="SMART" id="SM00280">
    <property type="entry name" value="KAZAL"/>
    <property type="match status" value="2"/>
</dbReference>
<gene>
    <name evidence="6" type="ORF">PHYBOEH_009873</name>
</gene>
<name>A0A8T1VRF8_9STRA</name>
<dbReference type="EMBL" id="JAGDFL010000645">
    <property type="protein sequence ID" value="KAG7383526.1"/>
    <property type="molecule type" value="Genomic_DNA"/>
</dbReference>
<evidence type="ECO:0000256" key="1">
    <source>
        <dbReference type="ARBA" id="ARBA00022690"/>
    </source>
</evidence>
<evidence type="ECO:0000313" key="7">
    <source>
        <dbReference type="Proteomes" id="UP000693981"/>
    </source>
</evidence>
<dbReference type="InterPro" id="IPR002350">
    <property type="entry name" value="Kazal_dom"/>
</dbReference>
<dbReference type="Pfam" id="PF00050">
    <property type="entry name" value="Kazal_1"/>
    <property type="match status" value="1"/>
</dbReference>
<dbReference type="InterPro" id="IPR050653">
    <property type="entry name" value="Prot_Inhib_GrowthFact_Antg"/>
</dbReference>
<dbReference type="OrthoDB" id="88691at2759"/>
<dbReference type="AlphaFoldDB" id="A0A8T1VRF8"/>
<comment type="caution">
    <text evidence="6">The sequence shown here is derived from an EMBL/GenBank/DDBJ whole genome shotgun (WGS) entry which is preliminary data.</text>
</comment>
<organism evidence="6 7">
    <name type="scientific">Phytophthora boehmeriae</name>
    <dbReference type="NCBI Taxonomy" id="109152"/>
    <lineage>
        <taxon>Eukaryota</taxon>
        <taxon>Sar</taxon>
        <taxon>Stramenopiles</taxon>
        <taxon>Oomycota</taxon>
        <taxon>Peronosporomycetes</taxon>
        <taxon>Peronosporales</taxon>
        <taxon>Peronosporaceae</taxon>
        <taxon>Phytophthora</taxon>
    </lineage>
</organism>
<evidence type="ECO:0000256" key="3">
    <source>
        <dbReference type="ARBA" id="ARBA00023157"/>
    </source>
</evidence>
<dbReference type="GO" id="GO:0005576">
    <property type="term" value="C:extracellular region"/>
    <property type="evidence" value="ECO:0007669"/>
    <property type="project" value="TreeGrafter"/>
</dbReference>
<proteinExistence type="predicted"/>
<keyword evidence="1" id="KW-0646">Protease inhibitor</keyword>
<evidence type="ECO:0000313" key="6">
    <source>
        <dbReference type="EMBL" id="KAG7383526.1"/>
    </source>
</evidence>
<dbReference type="Pfam" id="PF07648">
    <property type="entry name" value="Kazal_2"/>
    <property type="match status" value="1"/>
</dbReference>
<dbReference type="PANTHER" id="PTHR10913:SF45">
    <property type="entry name" value="FOLLISTATIN, ISOFORM A-RELATED"/>
    <property type="match status" value="1"/>
</dbReference>
<reference evidence="6" key="1">
    <citation type="submission" date="2021-02" db="EMBL/GenBank/DDBJ databases">
        <authorList>
            <person name="Palmer J.M."/>
        </authorList>
    </citation>
    <scope>NUCLEOTIDE SEQUENCE</scope>
    <source>
        <strain evidence="6">SCRP23</strain>
    </source>
</reference>
<keyword evidence="7" id="KW-1185">Reference proteome</keyword>
<dbReference type="CDD" id="cd00104">
    <property type="entry name" value="KAZAL_FS"/>
    <property type="match status" value="2"/>
</dbReference>
<keyword evidence="3" id="KW-1015">Disulfide bond</keyword>
<accession>A0A8T1VRF8</accession>
<keyword evidence="4" id="KW-0732">Signal</keyword>
<dbReference type="GO" id="GO:0030154">
    <property type="term" value="P:cell differentiation"/>
    <property type="evidence" value="ECO:0007669"/>
    <property type="project" value="TreeGrafter"/>
</dbReference>
<feature type="domain" description="Kazal-like" evidence="5">
    <location>
        <begin position="27"/>
        <end position="66"/>
    </location>
</feature>
<evidence type="ECO:0000256" key="2">
    <source>
        <dbReference type="ARBA" id="ARBA00022900"/>
    </source>
</evidence>
<protein>
    <recommendedName>
        <fullName evidence="5">Kazal-like domain-containing protein</fullName>
    </recommendedName>
</protein>
<dbReference type="Proteomes" id="UP000693981">
    <property type="component" value="Unassembled WGS sequence"/>
</dbReference>
<dbReference type="PANTHER" id="PTHR10913">
    <property type="entry name" value="FOLLISTATIN-RELATED"/>
    <property type="match status" value="1"/>
</dbReference>
<evidence type="ECO:0000256" key="4">
    <source>
        <dbReference type="SAM" id="SignalP"/>
    </source>
</evidence>
<dbReference type="PROSITE" id="PS51465">
    <property type="entry name" value="KAZAL_2"/>
    <property type="match status" value="2"/>
</dbReference>